<dbReference type="AlphaFoldDB" id="A0A8H5B9A8"/>
<protein>
    <recommendedName>
        <fullName evidence="4">Mediator complex subunit 20</fullName>
    </recommendedName>
</protein>
<proteinExistence type="predicted"/>
<feature type="region of interest" description="Disordered" evidence="1">
    <location>
        <begin position="155"/>
        <end position="177"/>
    </location>
</feature>
<feature type="compositionally biased region" description="Basic and acidic residues" evidence="1">
    <location>
        <begin position="275"/>
        <end position="289"/>
    </location>
</feature>
<dbReference type="OrthoDB" id="2536675at2759"/>
<dbReference type="EMBL" id="JAACJK010000175">
    <property type="protein sequence ID" value="KAF5319020.1"/>
    <property type="molecule type" value="Genomic_DNA"/>
</dbReference>
<gene>
    <name evidence="2" type="ORF">D9611_012664</name>
</gene>
<comment type="caution">
    <text evidence="2">The sequence shown here is derived from an EMBL/GenBank/DDBJ whole genome shotgun (WGS) entry which is preliminary data.</text>
</comment>
<reference evidence="2 3" key="1">
    <citation type="journal article" date="2020" name="ISME J.">
        <title>Uncovering the hidden diversity of litter-decomposition mechanisms in mushroom-forming fungi.</title>
        <authorList>
            <person name="Floudas D."/>
            <person name="Bentzer J."/>
            <person name="Ahren D."/>
            <person name="Johansson T."/>
            <person name="Persson P."/>
            <person name="Tunlid A."/>
        </authorList>
    </citation>
    <scope>NUCLEOTIDE SEQUENCE [LARGE SCALE GENOMIC DNA]</scope>
    <source>
        <strain evidence="2 3">CBS 175.51</strain>
    </source>
</reference>
<feature type="region of interest" description="Disordered" evidence="1">
    <location>
        <begin position="275"/>
        <end position="335"/>
    </location>
</feature>
<name>A0A8H5B9A8_9AGAR</name>
<evidence type="ECO:0000313" key="3">
    <source>
        <dbReference type="Proteomes" id="UP000541558"/>
    </source>
</evidence>
<sequence>MGFSGLVRWSNADPEAYAKIERHVRINHNGIPIGQWHLSLKSYRSTFGLNPANPSAPPTIPASSERSIFTVTMNDTVFVLLEDPMAPVHAEAKALGLTEPLTHYRNNFLTMRRPGDLEKLMVMLKARWMPVRHAAGATQNASLISMGAGTGLGMGPTGGTATGGGPGRGHPGAPPNNPLAAAEITVEGKVFSLGTDWLLRIGLVRSKDLVKGILMEGEYLPLPYLRLPEGAPDGMVSDLLASLLPAVPIDDESVFVITVPQEQWDDILWDREAEEKEKQKEKEKGKEAAQPEEEEKSEGKEKVAQGDEDIAMNDSKPSASGPAPPENNDDVYAYGVEEVPHVTTRDWEGIDKDRRSAYLAIGALRQEKLL</sequence>
<accession>A0A8H5B9A8</accession>
<organism evidence="2 3">
    <name type="scientific">Ephemerocybe angulata</name>
    <dbReference type="NCBI Taxonomy" id="980116"/>
    <lineage>
        <taxon>Eukaryota</taxon>
        <taxon>Fungi</taxon>
        <taxon>Dikarya</taxon>
        <taxon>Basidiomycota</taxon>
        <taxon>Agaricomycotina</taxon>
        <taxon>Agaricomycetes</taxon>
        <taxon>Agaricomycetidae</taxon>
        <taxon>Agaricales</taxon>
        <taxon>Agaricineae</taxon>
        <taxon>Psathyrellaceae</taxon>
        <taxon>Ephemerocybe</taxon>
    </lineage>
</organism>
<feature type="compositionally biased region" description="Gly residues" evidence="1">
    <location>
        <begin position="155"/>
        <end position="170"/>
    </location>
</feature>
<evidence type="ECO:0008006" key="4">
    <source>
        <dbReference type="Google" id="ProtNLM"/>
    </source>
</evidence>
<evidence type="ECO:0000313" key="2">
    <source>
        <dbReference type="EMBL" id="KAF5319020.1"/>
    </source>
</evidence>
<keyword evidence="3" id="KW-1185">Reference proteome</keyword>
<evidence type="ECO:0000256" key="1">
    <source>
        <dbReference type="SAM" id="MobiDB-lite"/>
    </source>
</evidence>
<dbReference type="Proteomes" id="UP000541558">
    <property type="component" value="Unassembled WGS sequence"/>
</dbReference>